<keyword evidence="2" id="KW-0597">Phosphoprotein</keyword>
<dbReference type="AlphaFoldDB" id="A0A2B4RJR9"/>
<evidence type="ECO:0000256" key="7">
    <source>
        <dbReference type="ARBA" id="ARBA00023242"/>
    </source>
</evidence>
<feature type="compositionally biased region" description="Basic residues" evidence="9">
    <location>
        <begin position="263"/>
        <end position="272"/>
    </location>
</feature>
<protein>
    <submittedName>
        <fullName evidence="11">Peroxisome proliferator-activated receptor gamma coactivator-related protein 1</fullName>
    </submittedName>
</protein>
<evidence type="ECO:0000256" key="9">
    <source>
        <dbReference type="SAM" id="MobiDB-lite"/>
    </source>
</evidence>
<dbReference type="InterPro" id="IPR035979">
    <property type="entry name" value="RBD_domain_sf"/>
</dbReference>
<evidence type="ECO:0000256" key="5">
    <source>
        <dbReference type="ARBA" id="ARBA00023159"/>
    </source>
</evidence>
<dbReference type="PANTHER" id="PTHR15528:SF11">
    <property type="entry name" value="FI18188P1"/>
    <property type="match status" value="1"/>
</dbReference>
<proteinExistence type="predicted"/>
<comment type="subcellular location">
    <subcellularLocation>
        <location evidence="1">Nucleus</location>
    </subcellularLocation>
</comment>
<keyword evidence="7" id="KW-0539">Nucleus</keyword>
<dbReference type="InterPro" id="IPR000504">
    <property type="entry name" value="RRM_dom"/>
</dbReference>
<evidence type="ECO:0000256" key="2">
    <source>
        <dbReference type="ARBA" id="ARBA00022553"/>
    </source>
</evidence>
<feature type="domain" description="RRM" evidence="10">
    <location>
        <begin position="439"/>
        <end position="514"/>
    </location>
</feature>
<evidence type="ECO:0000313" key="11">
    <source>
        <dbReference type="EMBL" id="PFX16608.1"/>
    </source>
</evidence>
<dbReference type="GO" id="GO:0005634">
    <property type="term" value="C:nucleus"/>
    <property type="evidence" value="ECO:0007669"/>
    <property type="project" value="UniProtKB-SubCell"/>
</dbReference>
<dbReference type="Gene3D" id="3.30.70.330">
    <property type="match status" value="1"/>
</dbReference>
<dbReference type="InterPro" id="IPR034605">
    <property type="entry name" value="PGC-1"/>
</dbReference>
<keyword evidence="5" id="KW-0010">Activator</keyword>
<keyword evidence="3 8" id="KW-0694">RNA-binding</keyword>
<feature type="compositionally biased region" description="Basic and acidic residues" evidence="9">
    <location>
        <begin position="288"/>
        <end position="309"/>
    </location>
</feature>
<feature type="compositionally biased region" description="Basic residues" evidence="9">
    <location>
        <begin position="322"/>
        <end position="331"/>
    </location>
</feature>
<evidence type="ECO:0000313" key="12">
    <source>
        <dbReference type="Proteomes" id="UP000225706"/>
    </source>
</evidence>
<dbReference type="GO" id="GO:0003723">
    <property type="term" value="F:RNA binding"/>
    <property type="evidence" value="ECO:0007669"/>
    <property type="project" value="UniProtKB-UniRule"/>
</dbReference>
<accession>A0A2B4RJR9</accession>
<name>A0A2B4RJR9_STYPI</name>
<feature type="region of interest" description="Disordered" evidence="9">
    <location>
        <begin position="240"/>
        <end position="403"/>
    </location>
</feature>
<evidence type="ECO:0000256" key="8">
    <source>
        <dbReference type="PROSITE-ProRule" id="PRU00176"/>
    </source>
</evidence>
<dbReference type="SMART" id="SM00360">
    <property type="entry name" value="RRM"/>
    <property type="match status" value="1"/>
</dbReference>
<keyword evidence="12" id="KW-1185">Reference proteome</keyword>
<keyword evidence="6" id="KW-0804">Transcription</keyword>
<comment type="caution">
    <text evidence="11">The sequence shown here is derived from an EMBL/GenBank/DDBJ whole genome shotgun (WGS) entry which is preliminary data.</text>
</comment>
<dbReference type="GO" id="GO:0045944">
    <property type="term" value="P:positive regulation of transcription by RNA polymerase II"/>
    <property type="evidence" value="ECO:0007669"/>
    <property type="project" value="TreeGrafter"/>
</dbReference>
<dbReference type="OrthoDB" id="10047851at2759"/>
<evidence type="ECO:0000256" key="6">
    <source>
        <dbReference type="ARBA" id="ARBA00023163"/>
    </source>
</evidence>
<keyword evidence="11" id="KW-0675">Receptor</keyword>
<feature type="region of interest" description="Disordered" evidence="9">
    <location>
        <begin position="89"/>
        <end position="108"/>
    </location>
</feature>
<feature type="compositionally biased region" description="Basic and acidic residues" evidence="9">
    <location>
        <begin position="338"/>
        <end position="381"/>
    </location>
</feature>
<evidence type="ECO:0000259" key="10">
    <source>
        <dbReference type="PROSITE" id="PS50102"/>
    </source>
</evidence>
<evidence type="ECO:0000256" key="3">
    <source>
        <dbReference type="ARBA" id="ARBA00022884"/>
    </source>
</evidence>
<dbReference type="SUPFAM" id="SSF54928">
    <property type="entry name" value="RNA-binding domain, RBD"/>
    <property type="match status" value="1"/>
</dbReference>
<dbReference type="Pfam" id="PF00076">
    <property type="entry name" value="RRM_1"/>
    <property type="match status" value="1"/>
</dbReference>
<dbReference type="InterPro" id="IPR012677">
    <property type="entry name" value="Nucleotide-bd_a/b_plait_sf"/>
</dbReference>
<evidence type="ECO:0000256" key="1">
    <source>
        <dbReference type="ARBA" id="ARBA00004123"/>
    </source>
</evidence>
<dbReference type="PANTHER" id="PTHR15528">
    <property type="entry name" value="PEROXISOME PROLIFERATOR ACTIVATED RECEPTOR GAMMA COACTIVATOR 1 PGC-1 -RELATED"/>
    <property type="match status" value="1"/>
</dbReference>
<dbReference type="STRING" id="50429.A0A2B4RJR9"/>
<reference evidence="12" key="1">
    <citation type="journal article" date="2017" name="bioRxiv">
        <title>Comparative analysis of the genomes of Stylophora pistillata and Acropora digitifera provides evidence for extensive differences between species of corals.</title>
        <authorList>
            <person name="Voolstra C.R."/>
            <person name="Li Y."/>
            <person name="Liew Y.J."/>
            <person name="Baumgarten S."/>
            <person name="Zoccola D."/>
            <person name="Flot J.-F."/>
            <person name="Tambutte S."/>
            <person name="Allemand D."/>
            <person name="Aranda M."/>
        </authorList>
    </citation>
    <scope>NUCLEOTIDE SEQUENCE [LARGE SCALE GENOMIC DNA]</scope>
</reference>
<sequence length="571" mass="66115">MRKSEAVQLRLVSSCRDLRSETKHEDFESTLSFLAGKVSNSSFQEAFQNDIESKGTSANELEDGELNEGIEANDVSALLEPFLEYEEKQGSVDGSMAPPSSLKDTSYEGQTVSDKINSFVETHELKFDFPCDVEVGGLPSISEENSEQFHSAENTENQEVHETMSCGSSQDNAKGQDEKSNIVKNFYVDNHATDHNYACCGFPMRKPIQLRPEDYNTLKNSALKCSPQESLDMEKKNHLISEETRSPYSHKRRSSCNENSPDRKRKLPKRYRGPYCEESSGGESSCDEECHYRRMSTDKDRDRTRENSIRKFSYSSDGDRSYHKRSNRRHSMCSNDSYDGREFSSSDEESKNGSRYDPRRSECDWQRRQSSGSDRESDHYRSPHYRRRSRGRRRSCHRDSTEKRNGVTENKIFHDIEFERKLEFKFDHNIRDTAKEERRIVYIGKISNKTTKDDVFKRFRPFGPIEKVTVHFREKGDNYAFVTFFETSSAAEAIERGNEDSRLPVLDLCFGGRRKFCGGSYVDFDSNTSYLEEQELSRPPSSDEMDFDALLRMSQKNLKSRKESCKGRYMY</sequence>
<evidence type="ECO:0000256" key="4">
    <source>
        <dbReference type="ARBA" id="ARBA00023015"/>
    </source>
</evidence>
<dbReference type="PROSITE" id="PS50102">
    <property type="entry name" value="RRM"/>
    <property type="match status" value="1"/>
</dbReference>
<organism evidence="11 12">
    <name type="scientific">Stylophora pistillata</name>
    <name type="common">Smooth cauliflower coral</name>
    <dbReference type="NCBI Taxonomy" id="50429"/>
    <lineage>
        <taxon>Eukaryota</taxon>
        <taxon>Metazoa</taxon>
        <taxon>Cnidaria</taxon>
        <taxon>Anthozoa</taxon>
        <taxon>Hexacorallia</taxon>
        <taxon>Scleractinia</taxon>
        <taxon>Astrocoeniina</taxon>
        <taxon>Pocilloporidae</taxon>
        <taxon>Stylophora</taxon>
    </lineage>
</organism>
<feature type="compositionally biased region" description="Basic residues" evidence="9">
    <location>
        <begin position="382"/>
        <end position="396"/>
    </location>
</feature>
<gene>
    <name evidence="11" type="primary">Pprc1</name>
    <name evidence="11" type="ORF">AWC38_SpisGene19119</name>
</gene>
<dbReference type="Proteomes" id="UP000225706">
    <property type="component" value="Unassembled WGS sequence"/>
</dbReference>
<keyword evidence="4" id="KW-0805">Transcription regulation</keyword>
<dbReference type="EMBL" id="LSMT01000533">
    <property type="protein sequence ID" value="PFX16608.1"/>
    <property type="molecule type" value="Genomic_DNA"/>
</dbReference>
<dbReference type="GO" id="GO:0003712">
    <property type="term" value="F:transcription coregulator activity"/>
    <property type="evidence" value="ECO:0007669"/>
    <property type="project" value="InterPro"/>
</dbReference>